<name>A0A6V8K4K4_9ACTN</name>
<evidence type="ECO:0000313" key="4">
    <source>
        <dbReference type="EMBL" id="GFJ77109.1"/>
    </source>
</evidence>
<protein>
    <submittedName>
        <fullName evidence="4">Oxidoreductase</fullName>
    </submittedName>
</protein>
<dbReference type="Pfam" id="PF13561">
    <property type="entry name" value="adh_short_C2"/>
    <property type="match status" value="1"/>
</dbReference>
<dbReference type="Gene3D" id="3.40.50.720">
    <property type="entry name" value="NAD(P)-binding Rossmann-like Domain"/>
    <property type="match status" value="1"/>
</dbReference>
<organism evidence="4 5">
    <name type="scientific">Phytohabitans houttuyneae</name>
    <dbReference type="NCBI Taxonomy" id="1076126"/>
    <lineage>
        <taxon>Bacteria</taxon>
        <taxon>Bacillati</taxon>
        <taxon>Actinomycetota</taxon>
        <taxon>Actinomycetes</taxon>
        <taxon>Micromonosporales</taxon>
        <taxon>Micromonosporaceae</taxon>
    </lineage>
</organism>
<dbReference type="InterPro" id="IPR002347">
    <property type="entry name" value="SDR_fam"/>
</dbReference>
<dbReference type="GO" id="GO:0016491">
    <property type="term" value="F:oxidoreductase activity"/>
    <property type="evidence" value="ECO:0007669"/>
    <property type="project" value="UniProtKB-KW"/>
</dbReference>
<dbReference type="SMART" id="SM00822">
    <property type="entry name" value="PKS_KR"/>
    <property type="match status" value="1"/>
</dbReference>
<feature type="domain" description="Ketoreductase" evidence="3">
    <location>
        <begin position="7"/>
        <end position="184"/>
    </location>
</feature>
<dbReference type="EMBL" id="BLPF01000001">
    <property type="protein sequence ID" value="GFJ77109.1"/>
    <property type="molecule type" value="Genomic_DNA"/>
</dbReference>
<dbReference type="PRINTS" id="PR00080">
    <property type="entry name" value="SDRFAMILY"/>
</dbReference>
<gene>
    <name evidence="4" type="ORF">Phou_012890</name>
</gene>
<dbReference type="PANTHER" id="PTHR43477:SF1">
    <property type="entry name" value="DIHYDROANTICAPSIN 7-DEHYDROGENASE"/>
    <property type="match status" value="1"/>
</dbReference>
<comment type="similarity">
    <text evidence="1">Belongs to the short-chain dehydrogenases/reductases (SDR) family.</text>
</comment>
<dbReference type="PROSITE" id="PS00061">
    <property type="entry name" value="ADH_SHORT"/>
    <property type="match status" value="1"/>
</dbReference>
<dbReference type="Proteomes" id="UP000482800">
    <property type="component" value="Unassembled WGS sequence"/>
</dbReference>
<evidence type="ECO:0000313" key="5">
    <source>
        <dbReference type="Proteomes" id="UP000482800"/>
    </source>
</evidence>
<keyword evidence="2" id="KW-0560">Oxidoreductase</keyword>
<evidence type="ECO:0000256" key="1">
    <source>
        <dbReference type="ARBA" id="ARBA00006484"/>
    </source>
</evidence>
<comment type="caution">
    <text evidence="4">The sequence shown here is derived from an EMBL/GenBank/DDBJ whole genome shotgun (WGS) entry which is preliminary data.</text>
</comment>
<dbReference type="RefSeq" id="WP_173054347.1">
    <property type="nucleotide sequence ID" value="NZ_BAABGO010000005.1"/>
</dbReference>
<dbReference type="FunFam" id="3.40.50.720:FF:000084">
    <property type="entry name" value="Short-chain dehydrogenase reductase"/>
    <property type="match status" value="1"/>
</dbReference>
<dbReference type="InterPro" id="IPR051122">
    <property type="entry name" value="SDR_DHRS6-like"/>
</dbReference>
<dbReference type="SUPFAM" id="SSF51735">
    <property type="entry name" value="NAD(P)-binding Rossmann-fold domains"/>
    <property type="match status" value="1"/>
</dbReference>
<reference evidence="4 5" key="2">
    <citation type="submission" date="2020-03" db="EMBL/GenBank/DDBJ databases">
        <authorList>
            <person name="Ichikawa N."/>
            <person name="Kimura A."/>
            <person name="Kitahashi Y."/>
            <person name="Uohara A."/>
        </authorList>
    </citation>
    <scope>NUCLEOTIDE SEQUENCE [LARGE SCALE GENOMIC DNA]</scope>
    <source>
        <strain evidence="4 5">NBRC 108639</strain>
    </source>
</reference>
<accession>A0A6V8K4K4</accession>
<proteinExistence type="inferred from homology"/>
<dbReference type="InterPro" id="IPR036291">
    <property type="entry name" value="NAD(P)-bd_dom_sf"/>
</dbReference>
<dbReference type="InterPro" id="IPR020904">
    <property type="entry name" value="Sc_DH/Rdtase_CS"/>
</dbReference>
<dbReference type="AlphaFoldDB" id="A0A6V8K4K4"/>
<reference evidence="4 5" key="1">
    <citation type="submission" date="2020-03" db="EMBL/GenBank/DDBJ databases">
        <title>Whole genome shotgun sequence of Phytohabitans houttuyneae NBRC 108639.</title>
        <authorList>
            <person name="Komaki H."/>
            <person name="Tamura T."/>
        </authorList>
    </citation>
    <scope>NUCLEOTIDE SEQUENCE [LARGE SCALE GENOMIC DNA]</scope>
    <source>
        <strain evidence="4 5">NBRC 108639</strain>
    </source>
</reference>
<evidence type="ECO:0000256" key="2">
    <source>
        <dbReference type="ARBA" id="ARBA00023002"/>
    </source>
</evidence>
<dbReference type="PANTHER" id="PTHR43477">
    <property type="entry name" value="DIHYDROANTICAPSIN 7-DEHYDROGENASE"/>
    <property type="match status" value="1"/>
</dbReference>
<dbReference type="PRINTS" id="PR00081">
    <property type="entry name" value="GDHRDH"/>
</dbReference>
<keyword evidence="5" id="KW-1185">Reference proteome</keyword>
<sequence>MTRFEGVRAVVTGGTHGMGLGVAEALAAGGAQLVVTGRDEARLDAARRSLGGAHLVRSDAASLADIDALRETVARALGRIDFLFVNAGVATLEPFEAVSEASYDRMFAVNAKGAFFTVQRLAPLLRDGGSIVLTSSVADEGGEPGMTVYSGSKAALRSFASGFAAELMPRGIRVNVVSPGFIDTPTMGVASATQEEREAFRKIGDEVTPMRRHGSVAEVVSAVLFLAFDATYTTGAKLRVSGGLGEGIT</sequence>
<evidence type="ECO:0000259" key="3">
    <source>
        <dbReference type="SMART" id="SM00822"/>
    </source>
</evidence>
<dbReference type="InterPro" id="IPR057326">
    <property type="entry name" value="KR_dom"/>
</dbReference>
<dbReference type="CDD" id="cd05233">
    <property type="entry name" value="SDR_c"/>
    <property type="match status" value="1"/>
</dbReference>